<evidence type="ECO:0000313" key="1">
    <source>
        <dbReference type="EMBL" id="CAL1677121.1"/>
    </source>
</evidence>
<dbReference type="Proteomes" id="UP001497644">
    <property type="component" value="Chromosome 12"/>
</dbReference>
<reference evidence="1" key="1">
    <citation type="submission" date="2024-04" db="EMBL/GenBank/DDBJ databases">
        <authorList>
            <consortium name="Molecular Ecology Group"/>
        </authorList>
    </citation>
    <scope>NUCLEOTIDE SEQUENCE</scope>
</reference>
<accession>A0AAV2NAG6</accession>
<proteinExistence type="predicted"/>
<dbReference type="AlphaFoldDB" id="A0AAV2NAG6"/>
<keyword evidence="2" id="KW-1185">Reference proteome</keyword>
<name>A0AAV2NAG6_9HYME</name>
<protein>
    <submittedName>
        <fullName evidence="1">Uncharacterized protein</fullName>
    </submittedName>
</protein>
<sequence length="113" mass="13074">MLIPRCSPNPFPTFGVCRLEFSRRLNTHPYRRERAGKDECFREKQTFGASRMQHEHVRAATININPLGRRQHININAKYASAKVELGVENPTERSCGKRQVPRIDLIKSEMVI</sequence>
<gene>
    <name evidence="1" type="ORF">LPLAT_LOCUS3183</name>
</gene>
<organism evidence="1 2">
    <name type="scientific">Lasius platythorax</name>
    <dbReference type="NCBI Taxonomy" id="488582"/>
    <lineage>
        <taxon>Eukaryota</taxon>
        <taxon>Metazoa</taxon>
        <taxon>Ecdysozoa</taxon>
        <taxon>Arthropoda</taxon>
        <taxon>Hexapoda</taxon>
        <taxon>Insecta</taxon>
        <taxon>Pterygota</taxon>
        <taxon>Neoptera</taxon>
        <taxon>Endopterygota</taxon>
        <taxon>Hymenoptera</taxon>
        <taxon>Apocrita</taxon>
        <taxon>Aculeata</taxon>
        <taxon>Formicoidea</taxon>
        <taxon>Formicidae</taxon>
        <taxon>Formicinae</taxon>
        <taxon>Lasius</taxon>
        <taxon>Lasius</taxon>
    </lineage>
</organism>
<dbReference type="EMBL" id="OZ034835">
    <property type="protein sequence ID" value="CAL1677121.1"/>
    <property type="molecule type" value="Genomic_DNA"/>
</dbReference>
<evidence type="ECO:0000313" key="2">
    <source>
        <dbReference type="Proteomes" id="UP001497644"/>
    </source>
</evidence>